<comment type="caution">
    <text evidence="3">The sequence shown here is derived from an EMBL/GenBank/DDBJ whole genome shotgun (WGS) entry which is preliminary data.</text>
</comment>
<feature type="compositionally biased region" description="Basic and acidic residues" evidence="2">
    <location>
        <begin position="148"/>
        <end position="160"/>
    </location>
</feature>
<feature type="coiled-coil region" evidence="1">
    <location>
        <begin position="43"/>
        <end position="70"/>
    </location>
</feature>
<dbReference type="Pfam" id="PF03993">
    <property type="entry name" value="DUF349"/>
    <property type="match status" value="5"/>
</dbReference>
<protein>
    <submittedName>
        <fullName evidence="3">DUF349 domain-containing protein</fullName>
    </submittedName>
</protein>
<evidence type="ECO:0000256" key="1">
    <source>
        <dbReference type="SAM" id="Coils"/>
    </source>
</evidence>
<accession>A0A6M1SR67</accession>
<evidence type="ECO:0000313" key="3">
    <source>
        <dbReference type="EMBL" id="NGP77579.1"/>
    </source>
</evidence>
<reference evidence="3 4" key="1">
    <citation type="submission" date="2020-02" db="EMBL/GenBank/DDBJ databases">
        <title>Balneolaceae bacterium YR4-1, complete genome.</title>
        <authorList>
            <person name="Li Y."/>
            <person name="Wu S."/>
        </authorList>
    </citation>
    <scope>NUCLEOTIDE SEQUENCE [LARGE SCALE GENOMIC DNA]</scope>
    <source>
        <strain evidence="3 4">YR4-1</strain>
    </source>
</reference>
<proteinExistence type="predicted"/>
<dbReference type="EMBL" id="JAALLT010000004">
    <property type="protein sequence ID" value="NGP77579.1"/>
    <property type="molecule type" value="Genomic_DNA"/>
</dbReference>
<sequence length="731" mass="86076">MEESNKTSQYIYEDEYSFLTEKNELFLKESLHFSERKLSEVEEGELESSLKELKEAFSKLEEEVEQLVAEESPSLEEVESLKDALKNKDAIGDFDALFDRLNSLDITTSGGDSPQEEEQEATSDTSANTETAEEKKEETTADNSSKSKSSEAEKTESVAKEDEETDGNGDEESSEDSIEFYKDILQKTDSLIKQDDWPYVTMELDNLSRKWGEGPDLDTEEVGKLYSKFTSKVEEFEKRKQEHYEKLNEQKKENLERKKKLLSQLRDIVENEQWTATGKVGSLKNKWGSVGQLPKGEGEDLDEKFDRLISTFNDHKVDRLVEKRQKEEDNLMIKLIVLDKMENVAGSIDETTSDWKKIDDQFEDLTKQWKKIGRVPKEKSNEVWQRYKNAQDLYYDNKYKFDKKHQSKVDKFRDKKENIIEEAETLLEQDDLAKAARKINKLHRRWKKVGNLPQRLEDKLWDRFKAATDAFNERKSKNSDKLHEQEEQHYREKLELIEEAEAIKDTTDWDKGHKKMQSLMDKWKAVGPVPRKKSNKIWKKFKGAMDVFYDRRREHFKEVKEERKDNLEEKKEILEELQALGQHEDPIEAVNIAKKLQAKFKDAGYVPIKKKNKIWKQYREACDVIYDRFRAAKSGDKFDQELAKADLDSDDRSKIQSMRKEYKKIQKEVRQLEEEVIKFQETKTYFKPSKKGNSLLDEVEQKIENAEEKLQDKQDKLESITREMEEIKDEA</sequence>
<feature type="compositionally biased region" description="Acidic residues" evidence="2">
    <location>
        <begin position="161"/>
        <end position="178"/>
    </location>
</feature>
<feature type="region of interest" description="Disordered" evidence="2">
    <location>
        <begin position="104"/>
        <end position="180"/>
    </location>
</feature>
<organism evidence="3 4">
    <name type="scientific">Halalkalibaculum roseum</name>
    <dbReference type="NCBI Taxonomy" id="2709311"/>
    <lineage>
        <taxon>Bacteria</taxon>
        <taxon>Pseudomonadati</taxon>
        <taxon>Balneolota</taxon>
        <taxon>Balneolia</taxon>
        <taxon>Balneolales</taxon>
        <taxon>Balneolaceae</taxon>
        <taxon>Halalkalibaculum</taxon>
    </lineage>
</organism>
<gene>
    <name evidence="3" type="ORF">G3570_13100</name>
</gene>
<keyword evidence="1" id="KW-0175">Coiled coil</keyword>
<keyword evidence="4" id="KW-1185">Reference proteome</keyword>
<dbReference type="Proteomes" id="UP000473278">
    <property type="component" value="Unassembled WGS sequence"/>
</dbReference>
<dbReference type="InterPro" id="IPR007139">
    <property type="entry name" value="DUF349"/>
</dbReference>
<dbReference type="RefSeq" id="WP_165143107.1">
    <property type="nucleotide sequence ID" value="NZ_JAALLT010000004.1"/>
</dbReference>
<feature type="coiled-coil region" evidence="1">
    <location>
        <begin position="233"/>
        <end position="272"/>
    </location>
</feature>
<evidence type="ECO:0000256" key="2">
    <source>
        <dbReference type="SAM" id="MobiDB-lite"/>
    </source>
</evidence>
<name>A0A6M1SR67_9BACT</name>
<dbReference type="AlphaFoldDB" id="A0A6M1SR67"/>
<feature type="region of interest" description="Disordered" evidence="2">
    <location>
        <begin position="710"/>
        <end position="731"/>
    </location>
</feature>
<evidence type="ECO:0000313" key="4">
    <source>
        <dbReference type="Proteomes" id="UP000473278"/>
    </source>
</evidence>